<gene>
    <name evidence="3" type="ORF">PGO_130080</name>
</gene>
<evidence type="ECO:0000313" key="3">
    <source>
        <dbReference type="EMBL" id="GAW82736.1"/>
    </source>
</evidence>
<dbReference type="InterPro" id="IPR008780">
    <property type="entry name" value="Plasmodium_Vir"/>
</dbReference>
<dbReference type="RefSeq" id="XP_028545325.1">
    <property type="nucleotide sequence ID" value="XM_028689524.1"/>
</dbReference>
<evidence type="ECO:0000313" key="4">
    <source>
        <dbReference type="Proteomes" id="UP000195521"/>
    </source>
</evidence>
<dbReference type="Pfam" id="PF05795">
    <property type="entry name" value="Plasmodium_Vir"/>
    <property type="match status" value="3"/>
</dbReference>
<feature type="region of interest" description="Disordered" evidence="1">
    <location>
        <begin position="577"/>
        <end position="596"/>
    </location>
</feature>
<feature type="compositionally biased region" description="Basic and acidic residues" evidence="1">
    <location>
        <begin position="577"/>
        <end position="592"/>
    </location>
</feature>
<protein>
    <submittedName>
        <fullName evidence="3">Variable surface protein</fullName>
    </submittedName>
</protein>
<feature type="transmembrane region" description="Helical" evidence="2">
    <location>
        <begin position="672"/>
        <end position="699"/>
    </location>
</feature>
<accession>A0A1Y1JJQ6</accession>
<sequence>MNKVLLDPNLKSLAENIILCVLLFFIILTLQRNFLNSILLNKFYEDLNNKYNENHNSNSCEKALQPYTNNYRYIYEYCNKVSELINKWDNIIKSYTNYDNLKLCNYFGYWFYDKVIEKKPNLLIVKFLYDILKVLNKNNYKNKCLPNNYNVHKEAFKNKKQLFEFIEYYDFIKNTLSSTLHSEREKYCDYISHIFGLRYAMAQEDKCKNSSIYENDIKNFDEKVNKKDRLFIEISCPHKNLEVLFKKIYELKEEIQSTKDLITNSDEQAHLNIKNVMNFLHRKIKKINLINIPYFIVNIIYADNLFKLSSYNIYETLNSTHDIDSFCKYCINILMLETDYPGAYVLCKKLARNLKKKLSNIEGNEDNHGDRCLYFIYWTYREISKISLDSSKNIFEIPVFIELLKVANNINYEFTRKDIIKRYKHLEDEFKNNYESLRKKFRDNTSLEIKCNANRNKFIGEWTRGITTLSEYMPCFYSFDCKLDECKEMMNLFNYFKNHNNIKSTISESKNDCERYNIYLENIKDLYKKHKKECCDDFWEDHSFCPNYFKCNNNYNPFFLLHELKCNGKHTRYSQDYARKSERHKQNDRNGDHNSSVGASTVKFKCRRWSSRNDAISDKIICEDENKTIEDAVIPRVSNSFPGILNANSDDSSGILRNIRKILTSRDLQNTLLLVISLVGVILIILFLYKFTTFGSIFLNKILKKNKNTLHWDYENSMFMLENNSRRKNIKSKNRAYHVIYQNV</sequence>
<dbReference type="AlphaFoldDB" id="A0A1Y1JJQ6"/>
<keyword evidence="2" id="KW-1133">Transmembrane helix</keyword>
<evidence type="ECO:0000256" key="1">
    <source>
        <dbReference type="SAM" id="MobiDB-lite"/>
    </source>
</evidence>
<keyword evidence="2" id="KW-0812">Transmembrane</keyword>
<organism evidence="3 4">
    <name type="scientific">Plasmodium gonderi</name>
    <dbReference type="NCBI Taxonomy" id="77519"/>
    <lineage>
        <taxon>Eukaryota</taxon>
        <taxon>Sar</taxon>
        <taxon>Alveolata</taxon>
        <taxon>Apicomplexa</taxon>
        <taxon>Aconoidasida</taxon>
        <taxon>Haemosporida</taxon>
        <taxon>Plasmodiidae</taxon>
        <taxon>Plasmodium</taxon>
        <taxon>Plasmodium (Plasmodium)</taxon>
    </lineage>
</organism>
<dbReference type="Proteomes" id="UP000195521">
    <property type="component" value="Unassembled WGS sequence"/>
</dbReference>
<dbReference type="OrthoDB" id="383937at2759"/>
<name>A0A1Y1JJQ6_PLAGO</name>
<keyword evidence="2" id="KW-0472">Membrane</keyword>
<proteinExistence type="predicted"/>
<feature type="transmembrane region" description="Helical" evidence="2">
    <location>
        <begin position="12"/>
        <end position="30"/>
    </location>
</feature>
<dbReference type="EMBL" id="BDQF01000014">
    <property type="protein sequence ID" value="GAW82736.1"/>
    <property type="molecule type" value="Genomic_DNA"/>
</dbReference>
<reference evidence="4" key="1">
    <citation type="submission" date="2017-04" db="EMBL/GenBank/DDBJ databases">
        <title>Plasmodium gonderi genome.</title>
        <authorList>
            <person name="Arisue N."/>
            <person name="Honma H."/>
            <person name="Kawai S."/>
            <person name="Tougan T."/>
            <person name="Tanabe K."/>
            <person name="Horii T."/>
        </authorList>
    </citation>
    <scope>NUCLEOTIDE SEQUENCE [LARGE SCALE GENOMIC DNA]</scope>
    <source>
        <strain evidence="4">ATCC 30045</strain>
    </source>
</reference>
<comment type="caution">
    <text evidence="3">The sequence shown here is derived from an EMBL/GenBank/DDBJ whole genome shotgun (WGS) entry which is preliminary data.</text>
</comment>
<keyword evidence="4" id="KW-1185">Reference proteome</keyword>
<evidence type="ECO:0000256" key="2">
    <source>
        <dbReference type="SAM" id="Phobius"/>
    </source>
</evidence>
<dbReference type="OMA" id="ECNICIL"/>
<dbReference type="GeneID" id="39749474"/>